<dbReference type="AlphaFoldDB" id="A0A7R9Y7K2"/>
<dbReference type="PANTHER" id="PTHR12812:SF0">
    <property type="entry name" value="HEPARAN-SULFATE 6-O-SULFOTRANSFERASE"/>
    <property type="match status" value="1"/>
</dbReference>
<keyword evidence="6" id="KW-0325">Glycoprotein</keyword>
<evidence type="ECO:0000256" key="6">
    <source>
        <dbReference type="ARBA" id="ARBA00023180"/>
    </source>
</evidence>
<dbReference type="GO" id="GO:0016020">
    <property type="term" value="C:membrane"/>
    <property type="evidence" value="ECO:0007669"/>
    <property type="project" value="UniProtKB-SubCell"/>
</dbReference>
<accession>A0A7R9Y7K2</accession>
<proteinExistence type="predicted"/>
<evidence type="ECO:0000256" key="5">
    <source>
        <dbReference type="ARBA" id="ARBA00023136"/>
    </source>
</evidence>
<dbReference type="EMBL" id="HBDZ01015093">
    <property type="protein sequence ID" value="CAD8250085.1"/>
    <property type="molecule type" value="Transcribed_RNA"/>
</dbReference>
<dbReference type="GO" id="GO:0017095">
    <property type="term" value="F:heparan sulfate 6-sulfotransferase activity"/>
    <property type="evidence" value="ECO:0007669"/>
    <property type="project" value="TreeGrafter"/>
</dbReference>
<organism evidence="9">
    <name type="scientific">Prasinoderma coloniale</name>
    <dbReference type="NCBI Taxonomy" id="156133"/>
    <lineage>
        <taxon>Eukaryota</taxon>
        <taxon>Viridiplantae</taxon>
        <taxon>Prasinodermophyta</taxon>
        <taxon>Prasinodermophyceae</taxon>
        <taxon>Prasinodermales</taxon>
        <taxon>Prasinodermaceae</taxon>
        <taxon>Prasinoderma</taxon>
    </lineage>
</organism>
<keyword evidence="4 8" id="KW-1133">Transmembrane helix</keyword>
<feature type="region of interest" description="Disordered" evidence="7">
    <location>
        <begin position="429"/>
        <end position="463"/>
    </location>
</feature>
<feature type="transmembrane region" description="Helical" evidence="8">
    <location>
        <begin position="26"/>
        <end position="43"/>
    </location>
</feature>
<sequence length="553" mass="60033">MALMAAKKAPGPPLNPCREIRRPSTLYALLVILLVCGNVYFASKALERADNKAGGDGGPIGKAAQSVGARRVGGHVDQVVAKSAPTGFKPLTCPEDVISWADAQPGGPKGGGKFPMGNNPLWFLHLPRTGGRCFHSCFLKGNFAAPSRCIASYDKFHAGQLYRDCHLLGSHDDYSIGHELEELGRTATVITLVRDPVDRFLSSYEFGLSNAARIPMSRMDQAPADALDDEALIENPKLGLGRKVSTQMVWPWSHVLPMIKGDMESRRQQDAHNNVMDRQNTKGVLDTIDPYDNQFYMSLEEFLENDLVKDHVVNGMTMQYAGITNNSHMAAPYNPNEIRACAQRQRSAGEAIVRLAKRRLDAMPFVGMTKHHHESVEIAAAALGFDLNATAHRDPRPGGDARPKMGSGGRRAGNAINSAAARSLLQDGAAGGETQQQRQGHGGGMQQDPTHPDPTQGDAPHNMTVGANYVRCSLKSSAGGAKKNTVGQIKFSKDTRAALPPKTLDRIREAHWMDAEIFAHGKAIFEALDAKYAGRGRLAYFETEQAKQNVLIT</sequence>
<name>A0A7R9Y7K2_9VIRI</name>
<evidence type="ECO:0000256" key="4">
    <source>
        <dbReference type="ARBA" id="ARBA00022989"/>
    </source>
</evidence>
<dbReference type="InterPro" id="IPR027417">
    <property type="entry name" value="P-loop_NTPase"/>
</dbReference>
<comment type="subcellular location">
    <subcellularLocation>
        <location evidence="1">Membrane</location>
        <topology evidence="1">Single-pass membrane protein</topology>
    </subcellularLocation>
</comment>
<reference evidence="9" key="1">
    <citation type="submission" date="2021-01" db="EMBL/GenBank/DDBJ databases">
        <authorList>
            <person name="Corre E."/>
            <person name="Pelletier E."/>
            <person name="Niang G."/>
            <person name="Scheremetjew M."/>
            <person name="Finn R."/>
            <person name="Kale V."/>
            <person name="Holt S."/>
            <person name="Cochrane G."/>
            <person name="Meng A."/>
            <person name="Brown T."/>
            <person name="Cohen L."/>
        </authorList>
    </citation>
    <scope>NUCLEOTIDE SEQUENCE</scope>
    <source>
        <strain evidence="9">CCMP1413</strain>
    </source>
</reference>
<evidence type="ECO:0008006" key="10">
    <source>
        <dbReference type="Google" id="ProtNLM"/>
    </source>
</evidence>
<evidence type="ECO:0000256" key="2">
    <source>
        <dbReference type="ARBA" id="ARBA00022679"/>
    </source>
</evidence>
<protein>
    <recommendedName>
        <fullName evidence="10">Sulfotransferase</fullName>
    </recommendedName>
</protein>
<keyword evidence="2" id="KW-0808">Transferase</keyword>
<keyword evidence="5 8" id="KW-0472">Membrane</keyword>
<keyword evidence="3 8" id="KW-0812">Transmembrane</keyword>
<feature type="region of interest" description="Disordered" evidence="7">
    <location>
        <begin position="389"/>
        <end position="413"/>
    </location>
</feature>
<dbReference type="SUPFAM" id="SSF52540">
    <property type="entry name" value="P-loop containing nucleoside triphosphate hydrolases"/>
    <property type="match status" value="1"/>
</dbReference>
<dbReference type="Gene3D" id="3.40.50.300">
    <property type="entry name" value="P-loop containing nucleotide triphosphate hydrolases"/>
    <property type="match status" value="1"/>
</dbReference>
<evidence type="ECO:0000256" key="3">
    <source>
        <dbReference type="ARBA" id="ARBA00022692"/>
    </source>
</evidence>
<gene>
    <name evidence="9" type="ORF">PCOL08062_LOCUS11617</name>
</gene>
<evidence type="ECO:0000256" key="1">
    <source>
        <dbReference type="ARBA" id="ARBA00004167"/>
    </source>
</evidence>
<evidence type="ECO:0000313" key="9">
    <source>
        <dbReference type="EMBL" id="CAD8250085.1"/>
    </source>
</evidence>
<feature type="compositionally biased region" description="Basic and acidic residues" evidence="7">
    <location>
        <begin position="391"/>
        <end position="403"/>
    </location>
</feature>
<evidence type="ECO:0000256" key="8">
    <source>
        <dbReference type="SAM" id="Phobius"/>
    </source>
</evidence>
<dbReference type="PANTHER" id="PTHR12812">
    <property type="entry name" value="HEPARAN SULFATE 6-O-SULFOTRANSFERASE 3"/>
    <property type="match status" value="1"/>
</dbReference>
<evidence type="ECO:0000256" key="7">
    <source>
        <dbReference type="SAM" id="MobiDB-lite"/>
    </source>
</evidence>
<dbReference type="InterPro" id="IPR010635">
    <property type="entry name" value="Heparan_SO4-6-sulfoTrfase"/>
</dbReference>